<feature type="domain" description="HTH luxR-type" evidence="1">
    <location>
        <begin position="143"/>
        <end position="200"/>
    </location>
</feature>
<protein>
    <recommendedName>
        <fullName evidence="1">HTH luxR-type domain-containing protein</fullName>
    </recommendedName>
</protein>
<dbReference type="Proteomes" id="UP000642070">
    <property type="component" value="Unassembled WGS sequence"/>
</dbReference>
<sequence>MPDGNFIAWWAHVDAAHPDPTDGCLMAGDPALAPRYVVATGGDATTVLRRLARAGWTTREGFALTDQQWDVSDARLALFGRVTDADTAELALLAAARGAGIVAISDATGEIGRALLADLGRIGPVSTDPDAELGTAPEPAASGLQLAPEQRALLERLAGGETIAAAAAAEFLSLRTANRRIAEAREALGVRTTREAVLAYLRMRREGA</sequence>
<keyword evidence="3" id="KW-1185">Reference proteome</keyword>
<proteinExistence type="predicted"/>
<organism evidence="2 3">
    <name type="scientific">Dactylosporangium sucinum</name>
    <dbReference type="NCBI Taxonomy" id="1424081"/>
    <lineage>
        <taxon>Bacteria</taxon>
        <taxon>Bacillati</taxon>
        <taxon>Actinomycetota</taxon>
        <taxon>Actinomycetes</taxon>
        <taxon>Micromonosporales</taxon>
        <taxon>Micromonosporaceae</taxon>
        <taxon>Dactylosporangium</taxon>
    </lineage>
</organism>
<evidence type="ECO:0000313" key="2">
    <source>
        <dbReference type="EMBL" id="GGM38012.1"/>
    </source>
</evidence>
<reference evidence="2" key="1">
    <citation type="journal article" date="2014" name="Int. J. Syst. Evol. Microbiol.">
        <title>Complete genome sequence of Corynebacterium casei LMG S-19264T (=DSM 44701T), isolated from a smear-ripened cheese.</title>
        <authorList>
            <consortium name="US DOE Joint Genome Institute (JGI-PGF)"/>
            <person name="Walter F."/>
            <person name="Albersmeier A."/>
            <person name="Kalinowski J."/>
            <person name="Ruckert C."/>
        </authorList>
    </citation>
    <scope>NUCLEOTIDE SEQUENCE</scope>
    <source>
        <strain evidence="2">JCM 19831</strain>
    </source>
</reference>
<name>A0A917TVX2_9ACTN</name>
<dbReference type="GO" id="GO:0006355">
    <property type="term" value="P:regulation of DNA-templated transcription"/>
    <property type="evidence" value="ECO:0007669"/>
    <property type="project" value="InterPro"/>
</dbReference>
<comment type="caution">
    <text evidence="2">The sequence shown here is derived from an EMBL/GenBank/DDBJ whole genome shotgun (WGS) entry which is preliminary data.</text>
</comment>
<evidence type="ECO:0000259" key="1">
    <source>
        <dbReference type="SMART" id="SM00421"/>
    </source>
</evidence>
<reference evidence="2" key="2">
    <citation type="submission" date="2020-09" db="EMBL/GenBank/DDBJ databases">
        <authorList>
            <person name="Sun Q."/>
            <person name="Ohkuma M."/>
        </authorList>
    </citation>
    <scope>NUCLEOTIDE SEQUENCE</scope>
    <source>
        <strain evidence="2">JCM 19831</strain>
    </source>
</reference>
<dbReference type="InterPro" id="IPR016032">
    <property type="entry name" value="Sig_transdc_resp-reg_C-effctor"/>
</dbReference>
<dbReference type="GO" id="GO:0003677">
    <property type="term" value="F:DNA binding"/>
    <property type="evidence" value="ECO:0007669"/>
    <property type="project" value="InterPro"/>
</dbReference>
<dbReference type="SUPFAM" id="SSF46894">
    <property type="entry name" value="C-terminal effector domain of the bipartite response regulators"/>
    <property type="match status" value="1"/>
</dbReference>
<dbReference type="EMBL" id="BMPI01000021">
    <property type="protein sequence ID" value="GGM38012.1"/>
    <property type="molecule type" value="Genomic_DNA"/>
</dbReference>
<dbReference type="InterPro" id="IPR036388">
    <property type="entry name" value="WH-like_DNA-bd_sf"/>
</dbReference>
<dbReference type="Gene3D" id="1.10.10.10">
    <property type="entry name" value="Winged helix-like DNA-binding domain superfamily/Winged helix DNA-binding domain"/>
    <property type="match status" value="1"/>
</dbReference>
<dbReference type="SMART" id="SM00421">
    <property type="entry name" value="HTH_LUXR"/>
    <property type="match status" value="1"/>
</dbReference>
<gene>
    <name evidence="2" type="ORF">GCM10007977_044400</name>
</gene>
<dbReference type="AlphaFoldDB" id="A0A917TVX2"/>
<evidence type="ECO:0000313" key="3">
    <source>
        <dbReference type="Proteomes" id="UP000642070"/>
    </source>
</evidence>
<dbReference type="InterPro" id="IPR000792">
    <property type="entry name" value="Tscrpt_reg_LuxR_C"/>
</dbReference>
<accession>A0A917TVX2</accession>